<dbReference type="EnsemblMetazoa" id="SMAR011273-RA">
    <property type="protein sequence ID" value="SMAR011273-PA"/>
    <property type="gene ID" value="SMAR011273"/>
</dbReference>
<protein>
    <submittedName>
        <fullName evidence="1">Uncharacterized protein</fullName>
    </submittedName>
</protein>
<dbReference type="EMBL" id="JH432025">
    <property type="status" value="NOT_ANNOTATED_CDS"/>
    <property type="molecule type" value="Genomic_DNA"/>
</dbReference>
<evidence type="ECO:0000313" key="2">
    <source>
        <dbReference type="Proteomes" id="UP000014500"/>
    </source>
</evidence>
<accession>T1JBW8</accession>
<evidence type="ECO:0000313" key="1">
    <source>
        <dbReference type="EnsemblMetazoa" id="SMAR011273-PA"/>
    </source>
</evidence>
<organism evidence="1 2">
    <name type="scientific">Strigamia maritima</name>
    <name type="common">European centipede</name>
    <name type="synonym">Geophilus maritimus</name>
    <dbReference type="NCBI Taxonomy" id="126957"/>
    <lineage>
        <taxon>Eukaryota</taxon>
        <taxon>Metazoa</taxon>
        <taxon>Ecdysozoa</taxon>
        <taxon>Arthropoda</taxon>
        <taxon>Myriapoda</taxon>
        <taxon>Chilopoda</taxon>
        <taxon>Pleurostigmophora</taxon>
        <taxon>Geophilomorpha</taxon>
        <taxon>Linotaeniidae</taxon>
        <taxon>Strigamia</taxon>
    </lineage>
</organism>
<name>T1JBW8_STRMM</name>
<proteinExistence type="predicted"/>
<dbReference type="AlphaFoldDB" id="T1JBW8"/>
<reference evidence="1" key="2">
    <citation type="submission" date="2015-02" db="UniProtKB">
        <authorList>
            <consortium name="EnsemblMetazoa"/>
        </authorList>
    </citation>
    <scope>IDENTIFICATION</scope>
</reference>
<reference evidence="2" key="1">
    <citation type="submission" date="2011-05" db="EMBL/GenBank/DDBJ databases">
        <authorList>
            <person name="Richards S.R."/>
            <person name="Qu J."/>
            <person name="Jiang H."/>
            <person name="Jhangiani S.N."/>
            <person name="Agravi P."/>
            <person name="Goodspeed R."/>
            <person name="Gross S."/>
            <person name="Mandapat C."/>
            <person name="Jackson L."/>
            <person name="Mathew T."/>
            <person name="Pu L."/>
            <person name="Thornton R."/>
            <person name="Saada N."/>
            <person name="Wilczek-Boney K.B."/>
            <person name="Lee S."/>
            <person name="Kovar C."/>
            <person name="Wu Y."/>
            <person name="Scherer S.E."/>
            <person name="Worley K.C."/>
            <person name="Muzny D.M."/>
            <person name="Gibbs R."/>
        </authorList>
    </citation>
    <scope>NUCLEOTIDE SEQUENCE</scope>
    <source>
        <strain evidence="2">Brora</strain>
    </source>
</reference>
<keyword evidence="2" id="KW-1185">Reference proteome</keyword>
<dbReference type="Proteomes" id="UP000014500">
    <property type="component" value="Unassembled WGS sequence"/>
</dbReference>
<dbReference type="HOGENOM" id="CLU_3052900_0_0_1"/>
<sequence>MRDFAELLLGYKKYINNDVCQVLSKYRSITGIFCYLFIYFDHKTIFFVSLCEFT</sequence>